<evidence type="ECO:0000313" key="1">
    <source>
        <dbReference type="EMBL" id="JAH43006.1"/>
    </source>
</evidence>
<sequence>MQNLKSEHQHTQCSFIIMCLWGHFTPDRKCPIKFYLSQTQEIN</sequence>
<reference evidence="1" key="2">
    <citation type="journal article" date="2015" name="Fish Shellfish Immunol.">
        <title>Early steps in the European eel (Anguilla anguilla)-Vibrio vulnificus interaction in the gills: Role of the RtxA13 toxin.</title>
        <authorList>
            <person name="Callol A."/>
            <person name="Pajuelo D."/>
            <person name="Ebbesson L."/>
            <person name="Teles M."/>
            <person name="MacKenzie S."/>
            <person name="Amaro C."/>
        </authorList>
    </citation>
    <scope>NUCLEOTIDE SEQUENCE</scope>
</reference>
<reference evidence="1" key="1">
    <citation type="submission" date="2014-11" db="EMBL/GenBank/DDBJ databases">
        <authorList>
            <person name="Amaro Gonzalez C."/>
        </authorList>
    </citation>
    <scope>NUCLEOTIDE SEQUENCE</scope>
</reference>
<accession>A0A0E9SNW9</accession>
<dbReference type="EMBL" id="GBXM01065571">
    <property type="protein sequence ID" value="JAH43006.1"/>
    <property type="molecule type" value="Transcribed_RNA"/>
</dbReference>
<dbReference type="AlphaFoldDB" id="A0A0E9SNW9"/>
<proteinExistence type="predicted"/>
<name>A0A0E9SNW9_ANGAN</name>
<organism evidence="1">
    <name type="scientific">Anguilla anguilla</name>
    <name type="common">European freshwater eel</name>
    <name type="synonym">Muraena anguilla</name>
    <dbReference type="NCBI Taxonomy" id="7936"/>
    <lineage>
        <taxon>Eukaryota</taxon>
        <taxon>Metazoa</taxon>
        <taxon>Chordata</taxon>
        <taxon>Craniata</taxon>
        <taxon>Vertebrata</taxon>
        <taxon>Euteleostomi</taxon>
        <taxon>Actinopterygii</taxon>
        <taxon>Neopterygii</taxon>
        <taxon>Teleostei</taxon>
        <taxon>Anguilliformes</taxon>
        <taxon>Anguillidae</taxon>
        <taxon>Anguilla</taxon>
    </lineage>
</organism>
<protein>
    <submittedName>
        <fullName evidence="1">Uncharacterized protein</fullName>
    </submittedName>
</protein>